<comment type="caution">
    <text evidence="1">The sequence shown here is derived from an EMBL/GenBank/DDBJ whole genome shotgun (WGS) entry which is preliminary data.</text>
</comment>
<evidence type="ECO:0000313" key="1">
    <source>
        <dbReference type="EMBL" id="GKT47682.1"/>
    </source>
</evidence>
<protein>
    <submittedName>
        <fullName evidence="1">Uncharacterized protein</fullName>
    </submittedName>
</protein>
<gene>
    <name evidence="1" type="ORF">ColSpa_07863</name>
</gene>
<evidence type="ECO:0000313" key="2">
    <source>
        <dbReference type="Proteomes" id="UP001055115"/>
    </source>
</evidence>
<reference evidence="1 2" key="1">
    <citation type="submission" date="2022-03" db="EMBL/GenBank/DDBJ databases">
        <title>Genome data of Colletotrichum spp.</title>
        <authorList>
            <person name="Utami Y.D."/>
            <person name="Hiruma K."/>
        </authorList>
    </citation>
    <scope>NUCLEOTIDE SEQUENCE [LARGE SCALE GENOMIC DNA]</scope>
    <source>
        <strain evidence="1 2">MAFF 239500</strain>
    </source>
</reference>
<organism evidence="1 2">
    <name type="scientific">Colletotrichum spaethianum</name>
    <dbReference type="NCBI Taxonomy" id="700344"/>
    <lineage>
        <taxon>Eukaryota</taxon>
        <taxon>Fungi</taxon>
        <taxon>Dikarya</taxon>
        <taxon>Ascomycota</taxon>
        <taxon>Pezizomycotina</taxon>
        <taxon>Sordariomycetes</taxon>
        <taxon>Hypocreomycetidae</taxon>
        <taxon>Glomerellales</taxon>
        <taxon>Glomerellaceae</taxon>
        <taxon>Colletotrichum</taxon>
        <taxon>Colletotrichum spaethianum species complex</taxon>
    </lineage>
</organism>
<dbReference type="GeneID" id="73328665"/>
<dbReference type="EMBL" id="BQXU01000020">
    <property type="protein sequence ID" value="GKT47682.1"/>
    <property type="molecule type" value="Genomic_DNA"/>
</dbReference>
<keyword evidence="2" id="KW-1185">Reference proteome</keyword>
<dbReference type="Proteomes" id="UP001055115">
    <property type="component" value="Unassembled WGS sequence"/>
</dbReference>
<sequence length="82" mass="9250">MDDGFKWACQIAGGSDLLAPSLARRSIRYPYEAPMTGRPGGPMLGHFQALRRCGVYLWRCDGDKDSERWEWANGSPRHVVEP</sequence>
<name>A0AA37P8N1_9PEZI</name>
<dbReference type="AlphaFoldDB" id="A0AA37P8N1"/>
<dbReference type="RefSeq" id="XP_049130032.1">
    <property type="nucleotide sequence ID" value="XM_049274075.1"/>
</dbReference>
<proteinExistence type="predicted"/>
<accession>A0AA37P8N1</accession>